<evidence type="ECO:0000313" key="3">
    <source>
        <dbReference type="Proteomes" id="UP001172082"/>
    </source>
</evidence>
<dbReference type="Pfam" id="PF07609">
    <property type="entry name" value="DUF1572"/>
    <property type="match status" value="1"/>
</dbReference>
<evidence type="ECO:0000313" key="2">
    <source>
        <dbReference type="EMBL" id="MDN5204475.1"/>
    </source>
</evidence>
<dbReference type="InterPro" id="IPR034660">
    <property type="entry name" value="DinB/YfiT-like"/>
</dbReference>
<dbReference type="InterPro" id="IPR011466">
    <property type="entry name" value="DUF1572"/>
</dbReference>
<sequence length="190" mass="22610">MKNNYLESIIKQFEYYKQLGEKAIDQVNDEQLNWQFNPESNSIATIVKHLWGNMLSRWTDFLNTDGEKEWRNREAEFDNDISERNELMQKWEEGWDCLLNSLNSLKEDDLEKIIYIRNQGHTVVEAINRQLAHYSYHIGQVVFLARMLAGGDWKSLSIPRGKSQQYNAQKFSQKKGKRHFTDEFINKKDE</sequence>
<organism evidence="2 3">
    <name type="scientific">Splendidivirga corallicola</name>
    <dbReference type="NCBI Taxonomy" id="3051826"/>
    <lineage>
        <taxon>Bacteria</taxon>
        <taxon>Pseudomonadati</taxon>
        <taxon>Bacteroidota</taxon>
        <taxon>Cytophagia</taxon>
        <taxon>Cytophagales</taxon>
        <taxon>Splendidivirgaceae</taxon>
        <taxon>Splendidivirga</taxon>
    </lineage>
</organism>
<feature type="compositionally biased region" description="Basic and acidic residues" evidence="1">
    <location>
        <begin position="179"/>
        <end position="190"/>
    </location>
</feature>
<feature type="region of interest" description="Disordered" evidence="1">
    <location>
        <begin position="166"/>
        <end position="190"/>
    </location>
</feature>
<evidence type="ECO:0000256" key="1">
    <source>
        <dbReference type="SAM" id="MobiDB-lite"/>
    </source>
</evidence>
<accession>A0ABT8KUN2</accession>
<protein>
    <submittedName>
        <fullName evidence="2">DUF1572 domain-containing protein</fullName>
    </submittedName>
</protein>
<gene>
    <name evidence="2" type="ORF">QQ008_23985</name>
</gene>
<comment type="caution">
    <text evidence="2">The sequence shown here is derived from an EMBL/GenBank/DDBJ whole genome shotgun (WGS) entry which is preliminary data.</text>
</comment>
<dbReference type="EMBL" id="JAUJEA010000011">
    <property type="protein sequence ID" value="MDN5204475.1"/>
    <property type="molecule type" value="Genomic_DNA"/>
</dbReference>
<reference evidence="2" key="1">
    <citation type="submission" date="2023-06" db="EMBL/GenBank/DDBJ databases">
        <title>Genomic of Parafulvivirga corallium.</title>
        <authorList>
            <person name="Wang G."/>
        </authorList>
    </citation>
    <scope>NUCLEOTIDE SEQUENCE</scope>
    <source>
        <strain evidence="2">BMA10</strain>
    </source>
</reference>
<name>A0ABT8KUN2_9BACT</name>
<dbReference type="RefSeq" id="WP_346754496.1">
    <property type="nucleotide sequence ID" value="NZ_JAUJEA010000011.1"/>
</dbReference>
<dbReference type="Proteomes" id="UP001172082">
    <property type="component" value="Unassembled WGS sequence"/>
</dbReference>
<dbReference type="SUPFAM" id="SSF109854">
    <property type="entry name" value="DinB/YfiT-like putative metalloenzymes"/>
    <property type="match status" value="1"/>
</dbReference>
<keyword evidence="3" id="KW-1185">Reference proteome</keyword>
<proteinExistence type="predicted"/>
<dbReference type="Gene3D" id="1.20.120.450">
    <property type="entry name" value="dinb family like domain"/>
    <property type="match status" value="1"/>
</dbReference>